<accession>A0A699GQW1</accession>
<name>A0A699GQW1_TANCI</name>
<dbReference type="EMBL" id="BKCJ010034605">
    <property type="protein sequence ID" value="GEV79727.1"/>
    <property type="molecule type" value="Genomic_DNA"/>
</dbReference>
<comment type="caution">
    <text evidence="3">The sequence shown here is derived from an EMBL/GenBank/DDBJ whole genome shotgun (WGS) entry which is preliminary data.</text>
</comment>
<sequence length="1208" mass="135490">MDLFNLISAPNPSKVKTGLRPRAAHEVSLLTATASRVIDMEDPDAATESSGTPSAVKKSLLDFDNENPASLMTEGKGPEDQAQETVAPEILTSGNMPVAGAASEVIEDEVAALEPRVSKNVSTRRGKSLPMMGLAAGTTFITPTDTKGVNDPDPLSYAEPQPHPEQSMTQSYEISTRNVATMEVKDTRSAKSAGSGKSTFSLSMVGSPEEIYQPGWGVTNSCRLDTPDACQNVVDHIVSPRYFSKLRHMPNIEFLSQYNKNLAQQVAMGSQLRLRFEQEVRLLKKSRAQIARRDQRIQVREKEIKKLDQEIQGLQNQTGDLKNLLEAETDMKKAAETKNDDLTKELKSLREEKIKSVFEEFKKYEDDRVEKRCAKMDACLDALSIDFDEELYPHMLTAIAGRRWVIGHGLRLAVMKCGESTELRLVSADVVFADVVFTGIAKGMSEGLKYGVEHGKANLDLKAIEAYDPEAKTKYVAALHDLRDLKYPMVDQLELLKDAPIDVVMASLHLESDYEEDAPQWIRELRHSSSQLKIPVYSKVRGPKDPWAFKEEILLTDAIAANVSRAEKKKRFRVVCRTHGIGSTHHARSDGVPVLVPTIASQGLAILLADAAIQTETFEDGASPRELDEPSTKPFVPDPLALLPTLPALQSFFKCPVGSSPPSLGMGVVSTYTTLMPESKNSSHGNEFSIANPWTREERMTQKHLASNESCWGFAFDPVINDYKIVFGVKEERSIEDESDNLDKSQDFQNEESSQEDHDFLETFNMNSVGPKRERPETSYQGIDLISDKEGVNQKVQEKEKKSDNEQDHLLHVMLILQKCKQLGIILSKKKAQLFKESINFLGISFRWKEPIKEKKEESPCHMTKASQIQEQDSHSGESSTSDGLTTSPKMVINSPCLTSKKELTIPEQTTTVLQVPGVQYKRYLSFRESKAAAAVWVEENYAPHISFIPKKEKLRPDTYSSVLTSKKKASLPSLGSLPSKKKKKEIEKNLSKEEEDICLEEFEYFYPEARRATEKKMVEEQYFTTDSSNISYYNFIKNSNPLQVYHAFQYGLIDTIYPSSNLQELKEFPKKIYNSIKKFGSQCGGQDKDIFLKISGTIPLLDKYDKYHQSKKLIGKEFGAGLAEHNDRKKTVKILIKSEFRSGINTPIKMALLDNRIESREDYNAEVQCKRVLGTIMAGFEGLATSSMRPEIPEYVVVGKQLSLPWF</sequence>
<dbReference type="InterPro" id="IPR043502">
    <property type="entry name" value="DNA/RNA_pol_sf"/>
</dbReference>
<feature type="region of interest" description="Disordered" evidence="2">
    <location>
        <begin position="736"/>
        <end position="804"/>
    </location>
</feature>
<feature type="region of interest" description="Disordered" evidence="2">
    <location>
        <begin position="1"/>
        <end position="20"/>
    </location>
</feature>
<dbReference type="AlphaFoldDB" id="A0A699GQW1"/>
<feature type="compositionally biased region" description="Basic and acidic residues" evidence="2">
    <location>
        <begin position="786"/>
        <end position="804"/>
    </location>
</feature>
<feature type="compositionally biased region" description="Polar residues" evidence="2">
    <location>
        <begin position="865"/>
        <end position="889"/>
    </location>
</feature>
<evidence type="ECO:0000313" key="3">
    <source>
        <dbReference type="EMBL" id="GEV79727.1"/>
    </source>
</evidence>
<protein>
    <recommendedName>
        <fullName evidence="4">Transposase (Putative), gypsy type</fullName>
    </recommendedName>
</protein>
<proteinExistence type="predicted"/>
<dbReference type="Pfam" id="PF01107">
    <property type="entry name" value="MP"/>
    <property type="match status" value="1"/>
</dbReference>
<dbReference type="InterPro" id="IPR028919">
    <property type="entry name" value="Viral_movement"/>
</dbReference>
<evidence type="ECO:0000256" key="1">
    <source>
        <dbReference type="SAM" id="Coils"/>
    </source>
</evidence>
<dbReference type="SUPFAM" id="SSF56672">
    <property type="entry name" value="DNA/RNA polymerases"/>
    <property type="match status" value="1"/>
</dbReference>
<gene>
    <name evidence="3" type="ORF">Tci_151704</name>
</gene>
<feature type="region of interest" description="Disordered" evidence="2">
    <location>
        <begin position="855"/>
        <end position="892"/>
    </location>
</feature>
<feature type="coiled-coil region" evidence="1">
    <location>
        <begin position="297"/>
        <end position="352"/>
    </location>
</feature>
<evidence type="ECO:0000256" key="2">
    <source>
        <dbReference type="SAM" id="MobiDB-lite"/>
    </source>
</evidence>
<reference evidence="3" key="1">
    <citation type="journal article" date="2019" name="Sci. Rep.">
        <title>Draft genome of Tanacetum cinerariifolium, the natural source of mosquito coil.</title>
        <authorList>
            <person name="Yamashiro T."/>
            <person name="Shiraishi A."/>
            <person name="Satake H."/>
            <person name="Nakayama K."/>
        </authorList>
    </citation>
    <scope>NUCLEOTIDE SEQUENCE</scope>
</reference>
<evidence type="ECO:0008006" key="4">
    <source>
        <dbReference type="Google" id="ProtNLM"/>
    </source>
</evidence>
<organism evidence="3">
    <name type="scientific">Tanacetum cinerariifolium</name>
    <name type="common">Dalmatian daisy</name>
    <name type="synonym">Chrysanthemum cinerariifolium</name>
    <dbReference type="NCBI Taxonomy" id="118510"/>
    <lineage>
        <taxon>Eukaryota</taxon>
        <taxon>Viridiplantae</taxon>
        <taxon>Streptophyta</taxon>
        <taxon>Embryophyta</taxon>
        <taxon>Tracheophyta</taxon>
        <taxon>Spermatophyta</taxon>
        <taxon>Magnoliopsida</taxon>
        <taxon>eudicotyledons</taxon>
        <taxon>Gunneridae</taxon>
        <taxon>Pentapetalae</taxon>
        <taxon>asterids</taxon>
        <taxon>campanulids</taxon>
        <taxon>Asterales</taxon>
        <taxon>Asteraceae</taxon>
        <taxon>Asteroideae</taxon>
        <taxon>Anthemideae</taxon>
        <taxon>Anthemidinae</taxon>
        <taxon>Tanacetum</taxon>
    </lineage>
</organism>
<keyword evidence="1" id="KW-0175">Coiled coil</keyword>